<proteinExistence type="predicted"/>
<dbReference type="EMBL" id="RKMK01000066">
    <property type="protein sequence ID" value="RXG84829.1"/>
    <property type="molecule type" value="Genomic_DNA"/>
</dbReference>
<dbReference type="RefSeq" id="WP_128957196.1">
    <property type="nucleotide sequence ID" value="NZ_RKMK01000066.1"/>
</dbReference>
<dbReference type="Proteomes" id="UP000290174">
    <property type="component" value="Unassembled WGS sequence"/>
</dbReference>
<name>A0A4V1KUM3_9BRAD</name>
<dbReference type="Gene3D" id="3.30.565.10">
    <property type="entry name" value="Histidine kinase-like ATPase, C-terminal domain"/>
    <property type="match status" value="1"/>
</dbReference>
<dbReference type="InterPro" id="IPR036890">
    <property type="entry name" value="HATPase_C_sf"/>
</dbReference>
<organism evidence="1 2">
    <name type="scientific">Bradyrhizobium zhanjiangense</name>
    <dbReference type="NCBI Taxonomy" id="1325107"/>
    <lineage>
        <taxon>Bacteria</taxon>
        <taxon>Pseudomonadati</taxon>
        <taxon>Pseudomonadota</taxon>
        <taxon>Alphaproteobacteria</taxon>
        <taxon>Hyphomicrobiales</taxon>
        <taxon>Nitrobacteraceae</taxon>
        <taxon>Bradyrhizobium</taxon>
    </lineage>
</organism>
<protein>
    <submittedName>
        <fullName evidence="1">HSP90 family molecular chaperone-like protein</fullName>
    </submittedName>
</protein>
<dbReference type="SUPFAM" id="SSF55874">
    <property type="entry name" value="ATPase domain of HSP90 chaperone/DNA topoisomerase II/histidine kinase"/>
    <property type="match status" value="1"/>
</dbReference>
<reference evidence="1 2" key="1">
    <citation type="submission" date="2018-11" db="EMBL/GenBank/DDBJ databases">
        <title>Bradyrhizobium sp. nov., isolated from effective nodules of peanut in China.</title>
        <authorList>
            <person name="Li Y."/>
        </authorList>
    </citation>
    <scope>NUCLEOTIDE SEQUENCE [LARGE SCALE GENOMIC DNA]</scope>
    <source>
        <strain evidence="1 2">CCBAU 51770</strain>
    </source>
</reference>
<dbReference type="Pfam" id="PF13589">
    <property type="entry name" value="HATPase_c_3"/>
    <property type="match status" value="1"/>
</dbReference>
<evidence type="ECO:0000313" key="1">
    <source>
        <dbReference type="EMBL" id="RXG84829.1"/>
    </source>
</evidence>
<dbReference type="AlphaFoldDB" id="A0A4V1KUM3"/>
<evidence type="ECO:0000313" key="2">
    <source>
        <dbReference type="Proteomes" id="UP000290174"/>
    </source>
</evidence>
<gene>
    <name evidence="1" type="ORF">EAS61_37845</name>
</gene>
<accession>A0A4V1KUM3</accession>
<comment type="caution">
    <text evidence="1">The sequence shown here is derived from an EMBL/GenBank/DDBJ whole genome shotgun (WGS) entry which is preliminary data.</text>
</comment>
<sequence>MKLNAKSDSQERIVGPDDVRVGKDVIEILTSGMYVSPLSIYREYVQNAADSIDQSRGAGDLGAGRVSVSIDHGARSVAIRDDGVGIPAEKVPDVLLAVGGSRKRGTSARGFRGVGRLSGLAYCRQIEFITKAKGANRVARVVWDCRKLKELVASNVGADDLRMVMAGAVSITTESAAATDPSFFEVRISDIARLRSDLLLNEHLIGEYLGQVAPVRFSSDFSFGAEIDAELKKRQKLSRLDLSVNGRTITRPHRDELLADSADKSSRIKEIEFFELADVDGDIGAIGWLAHHDYVRSLPANLGVRGLRARVGDLQVGESNLFEDSYKETRFNSWTIGEIHMLDRRIVPNARRDNFEANHHYSNVLVQVGPVAAKISQRCRQASISRTALQVVENLTRHIEDRLKQQKPRIERAELSKLKAAAVRATAKAGKIEDEQDRKRSLTRLAKVQKKLSALTPRRGPATVAVSEVATLIAKFVTNREQREKLVMEIKRLVD</sequence>